<evidence type="ECO:0000313" key="3">
    <source>
        <dbReference type="Proteomes" id="UP000182344"/>
    </source>
</evidence>
<protein>
    <recommendedName>
        <fullName evidence="1">Integrase catalytic domain-containing protein</fullName>
    </recommendedName>
</protein>
<dbReference type="AlphaFoldDB" id="A0A1J5I6F0"/>
<name>A0A1J5I6F0_9BACT</name>
<accession>A0A1J5I6F0</accession>
<dbReference type="Gene3D" id="3.30.420.10">
    <property type="entry name" value="Ribonuclease H-like superfamily/Ribonuclease H"/>
    <property type="match status" value="1"/>
</dbReference>
<dbReference type="PROSITE" id="PS50994">
    <property type="entry name" value="INTEGRASE"/>
    <property type="match status" value="1"/>
</dbReference>
<dbReference type="Proteomes" id="UP000182344">
    <property type="component" value="Unassembled WGS sequence"/>
</dbReference>
<organism evidence="2 3">
    <name type="scientific">Candidatus Shapirobacteria bacterium CG2_30_35_20</name>
    <dbReference type="NCBI Taxonomy" id="1805376"/>
    <lineage>
        <taxon>Bacteria</taxon>
        <taxon>Candidatus Shapironibacteriota</taxon>
    </lineage>
</organism>
<dbReference type="GO" id="GO:0015074">
    <property type="term" value="P:DNA integration"/>
    <property type="evidence" value="ECO:0007669"/>
    <property type="project" value="InterPro"/>
</dbReference>
<sequence>MNTTMDDSRLNNISEIADFLKSSKMLVLKLNSTKERYQFIDKTIDKFNYSKIKKKEKRIIIHYLTKITGYKKAQIMRLIKRSCLGKLVKKKYLRTIAYHRIYTATDIKLLERTDEYHNRLNSMATKEILRREYEVYGMIKFQNISKVSVSHINNLRHRSIYRNYWVNGTKSRDIPIGITEAPEANNQPGSIRVDTVHQRNVFYINAVDEVTQWEIVVCIPEINEYYLLPVLEQILKDFPFIIFNFHSDRGSEFINYLVAEILNRLLIRQTKSRSRHCNDNALVEGKNGSVIRKNMGYHHINQQSAKTINTYLQNYFNPYLNFHRPCLFPEDKVLPNGQTKHTYKQAMTPFTKLKEISKTTKTSFLKSEQSWSELDKIEKEFSDNQFAEILRKEEKKLFDFILLTSNKSSV</sequence>
<dbReference type="SUPFAM" id="SSF53098">
    <property type="entry name" value="Ribonuclease H-like"/>
    <property type="match status" value="1"/>
</dbReference>
<evidence type="ECO:0000313" key="2">
    <source>
        <dbReference type="EMBL" id="OIP86784.1"/>
    </source>
</evidence>
<dbReference type="EMBL" id="MNZO01000041">
    <property type="protein sequence ID" value="OIP86784.1"/>
    <property type="molecule type" value="Genomic_DNA"/>
</dbReference>
<evidence type="ECO:0000259" key="1">
    <source>
        <dbReference type="PROSITE" id="PS50994"/>
    </source>
</evidence>
<dbReference type="STRING" id="1805376.AUK05_02790"/>
<reference evidence="2 3" key="1">
    <citation type="journal article" date="2016" name="Environ. Microbiol.">
        <title>Genomic resolution of a cold subsurface aquifer community provides metabolic insights for novel microbes adapted to high CO concentrations.</title>
        <authorList>
            <person name="Probst A.J."/>
            <person name="Castelle C.J."/>
            <person name="Singh A."/>
            <person name="Brown C.T."/>
            <person name="Anantharaman K."/>
            <person name="Sharon I."/>
            <person name="Hug L.A."/>
            <person name="Burstein D."/>
            <person name="Emerson J.B."/>
            <person name="Thomas B.C."/>
            <person name="Banfield J.F."/>
        </authorList>
    </citation>
    <scope>NUCLEOTIDE SEQUENCE [LARGE SCALE GENOMIC DNA]</scope>
    <source>
        <strain evidence="2">CG2_30_35_20</strain>
    </source>
</reference>
<gene>
    <name evidence="2" type="ORF">AUK05_02790</name>
</gene>
<proteinExistence type="predicted"/>
<dbReference type="InterPro" id="IPR012337">
    <property type="entry name" value="RNaseH-like_sf"/>
</dbReference>
<dbReference type="InterPro" id="IPR001584">
    <property type="entry name" value="Integrase_cat-core"/>
</dbReference>
<comment type="caution">
    <text evidence="2">The sequence shown here is derived from an EMBL/GenBank/DDBJ whole genome shotgun (WGS) entry which is preliminary data.</text>
</comment>
<dbReference type="InterPro" id="IPR036397">
    <property type="entry name" value="RNaseH_sf"/>
</dbReference>
<dbReference type="GO" id="GO:0003676">
    <property type="term" value="F:nucleic acid binding"/>
    <property type="evidence" value="ECO:0007669"/>
    <property type="project" value="InterPro"/>
</dbReference>
<feature type="domain" description="Integrase catalytic" evidence="1">
    <location>
        <begin position="178"/>
        <end position="337"/>
    </location>
</feature>